<name>D6RKJ6_COPC7</name>
<dbReference type="RefSeq" id="XP_002911799.1">
    <property type="nucleotide sequence ID" value="XM_002911753.1"/>
</dbReference>
<dbReference type="EMBL" id="AACS02000002">
    <property type="protein sequence ID" value="EFI28305.1"/>
    <property type="molecule type" value="Genomic_DNA"/>
</dbReference>
<keyword evidence="3" id="KW-1185">Reference proteome</keyword>
<dbReference type="HOGENOM" id="CLU_1959467_0_0_1"/>
<feature type="transmembrane region" description="Helical" evidence="1">
    <location>
        <begin position="103"/>
        <end position="124"/>
    </location>
</feature>
<reference evidence="2 3" key="1">
    <citation type="journal article" date="2010" name="Proc. Natl. Acad. Sci. U.S.A.">
        <title>Insights into evolution of multicellular fungi from the assembled chromosomes of the mushroom Coprinopsis cinerea (Coprinus cinereus).</title>
        <authorList>
            <person name="Stajich J.E."/>
            <person name="Wilke S.K."/>
            <person name="Ahren D."/>
            <person name="Au C.H."/>
            <person name="Birren B.W."/>
            <person name="Borodovsky M."/>
            <person name="Burns C."/>
            <person name="Canback B."/>
            <person name="Casselton L.A."/>
            <person name="Cheng C.K."/>
            <person name="Deng J."/>
            <person name="Dietrich F.S."/>
            <person name="Fargo D.C."/>
            <person name="Farman M.L."/>
            <person name="Gathman A.C."/>
            <person name="Goldberg J."/>
            <person name="Guigo R."/>
            <person name="Hoegger P.J."/>
            <person name="Hooker J.B."/>
            <person name="Huggins A."/>
            <person name="James T.Y."/>
            <person name="Kamada T."/>
            <person name="Kilaru S."/>
            <person name="Kodira C."/>
            <person name="Kues U."/>
            <person name="Kupfer D."/>
            <person name="Kwan H.S."/>
            <person name="Lomsadze A."/>
            <person name="Li W."/>
            <person name="Lilly W.W."/>
            <person name="Ma L.J."/>
            <person name="Mackey A.J."/>
            <person name="Manning G."/>
            <person name="Martin F."/>
            <person name="Muraguchi H."/>
            <person name="Natvig D.O."/>
            <person name="Palmerini H."/>
            <person name="Ramesh M.A."/>
            <person name="Rehmeyer C.J."/>
            <person name="Roe B.A."/>
            <person name="Shenoy N."/>
            <person name="Stanke M."/>
            <person name="Ter-Hovhannisyan V."/>
            <person name="Tunlid A."/>
            <person name="Velagapudi R."/>
            <person name="Vision T.J."/>
            <person name="Zeng Q."/>
            <person name="Zolan M.E."/>
            <person name="Pukkila P.J."/>
        </authorList>
    </citation>
    <scope>NUCLEOTIDE SEQUENCE [LARGE SCALE GENOMIC DNA]</scope>
    <source>
        <strain evidence="3">Okayama-7 / 130 / ATCC MYA-4618 / FGSC 9003</strain>
    </source>
</reference>
<keyword evidence="1" id="KW-0812">Transmembrane</keyword>
<keyword evidence="1" id="KW-1133">Transmembrane helix</keyword>
<dbReference type="Proteomes" id="UP000001861">
    <property type="component" value="Unassembled WGS sequence"/>
</dbReference>
<dbReference type="GeneID" id="9378972"/>
<organism evidence="2 3">
    <name type="scientific">Coprinopsis cinerea (strain Okayama-7 / 130 / ATCC MYA-4618 / FGSC 9003)</name>
    <name type="common">Inky cap fungus</name>
    <name type="synonym">Hormographiella aspergillata</name>
    <dbReference type="NCBI Taxonomy" id="240176"/>
    <lineage>
        <taxon>Eukaryota</taxon>
        <taxon>Fungi</taxon>
        <taxon>Dikarya</taxon>
        <taxon>Basidiomycota</taxon>
        <taxon>Agaricomycotina</taxon>
        <taxon>Agaricomycetes</taxon>
        <taxon>Agaricomycetidae</taxon>
        <taxon>Agaricales</taxon>
        <taxon>Agaricineae</taxon>
        <taxon>Psathyrellaceae</taxon>
        <taxon>Coprinopsis</taxon>
    </lineage>
</organism>
<comment type="caution">
    <text evidence="2">The sequence shown here is derived from an EMBL/GenBank/DDBJ whole genome shotgun (WGS) entry which is preliminary data.</text>
</comment>
<keyword evidence="1" id="KW-0472">Membrane</keyword>
<proteinExistence type="predicted"/>
<dbReference type="InParanoid" id="D6RKJ6"/>
<evidence type="ECO:0000313" key="3">
    <source>
        <dbReference type="Proteomes" id="UP000001861"/>
    </source>
</evidence>
<sequence>MQLCHLTSSTGTLPASESFQAEDSCSTACHRIGHLGAFKFRRRARKNSTARSSSRSPVGEKVRLEATAPHRFQLDEVLTKITRIPYQRKSRYAGFMELPQQGVVSSLCTMTIPSSAWIIVTIIIKRPR</sequence>
<evidence type="ECO:0000256" key="1">
    <source>
        <dbReference type="SAM" id="Phobius"/>
    </source>
</evidence>
<dbReference type="KEGG" id="cci:CC1G_13834"/>
<protein>
    <submittedName>
        <fullName evidence="2">Uncharacterized protein</fullName>
    </submittedName>
</protein>
<dbReference type="AlphaFoldDB" id="D6RKJ6"/>
<accession>D6RKJ6</accession>
<dbReference type="VEuPathDB" id="FungiDB:CC1G_13834"/>
<gene>
    <name evidence="2" type="ORF">CC1G_13834</name>
</gene>
<evidence type="ECO:0000313" key="2">
    <source>
        <dbReference type="EMBL" id="EFI28305.1"/>
    </source>
</evidence>